<evidence type="ECO:0000313" key="7">
    <source>
        <dbReference type="Proteomes" id="UP001150925"/>
    </source>
</evidence>
<keyword evidence="1 3" id="KW-0547">Nucleotide-binding</keyword>
<dbReference type="OrthoDB" id="269151at2759"/>
<evidence type="ECO:0000313" key="6">
    <source>
        <dbReference type="EMBL" id="KAJ1955221.1"/>
    </source>
</evidence>
<dbReference type="InterPro" id="IPR027417">
    <property type="entry name" value="P-loop_NTPase"/>
</dbReference>
<dbReference type="PANTHER" id="PTHR45782">
    <property type="entry name" value="MITOCHONDRIAL RIBOSOME-ASSOCIATED GTPASE 1"/>
    <property type="match status" value="1"/>
</dbReference>
<dbReference type="InterPro" id="IPR023179">
    <property type="entry name" value="GTP-bd_ortho_bundle_sf"/>
</dbReference>
<dbReference type="InterPro" id="IPR030378">
    <property type="entry name" value="G_CP_dom"/>
</dbReference>
<gene>
    <name evidence="6" type="primary">mtg1</name>
    <name evidence="6" type="ORF">IWQ62_005578</name>
</gene>
<dbReference type="Proteomes" id="UP001150925">
    <property type="component" value="Unassembled WGS sequence"/>
</dbReference>
<dbReference type="PROSITE" id="PS51721">
    <property type="entry name" value="G_CP"/>
    <property type="match status" value="1"/>
</dbReference>
<dbReference type="EMBL" id="JANBPY010002386">
    <property type="protein sequence ID" value="KAJ1955221.1"/>
    <property type="molecule type" value="Genomic_DNA"/>
</dbReference>
<dbReference type="GO" id="GO:0032543">
    <property type="term" value="P:mitochondrial translation"/>
    <property type="evidence" value="ECO:0007669"/>
    <property type="project" value="TreeGrafter"/>
</dbReference>
<sequence>MALPSFRSAFHLDRAFNWFPGHMARGLREIQTQLQKTDVVVEVRDARIPLSSINPQLEQLANHKDHVVVYNKADLADPASRPSIIQNIRRFTGQQQVLFTSTHIDRDVRRIIEYAAARARTDPLRYPSVTVTVIGMPNVGKSSLINAMRRIGVGKGKAAPTGANPGVTRRVAGVIRVLEDPPVYLVDSPGVMVPYIADPIRSFKVALTGGMKEDVTDVEVLADYLLYQLNQKRNRTYCDMFHLTEPSDDIAQVLPAIARRIGALKKGGGHHLDWAARHFIKQFQLGKFGRYTLDDMTQDNVEMFFRTYQRPVRSRTRQRKEERAERIQARRAKQLAKGTHKQSYQR</sequence>
<organism evidence="6 7">
    <name type="scientific">Dispira parvispora</name>
    <dbReference type="NCBI Taxonomy" id="1520584"/>
    <lineage>
        <taxon>Eukaryota</taxon>
        <taxon>Fungi</taxon>
        <taxon>Fungi incertae sedis</taxon>
        <taxon>Zoopagomycota</taxon>
        <taxon>Kickxellomycotina</taxon>
        <taxon>Dimargaritomycetes</taxon>
        <taxon>Dimargaritales</taxon>
        <taxon>Dimargaritaceae</taxon>
        <taxon>Dispira</taxon>
    </lineage>
</organism>
<evidence type="ECO:0000256" key="1">
    <source>
        <dbReference type="ARBA" id="ARBA00022741"/>
    </source>
</evidence>
<feature type="binding site" evidence="3">
    <location>
        <begin position="71"/>
        <end position="74"/>
    </location>
    <ligand>
        <name>GTP</name>
        <dbReference type="ChEBI" id="CHEBI:37565"/>
    </ligand>
</feature>
<feature type="region of interest" description="Disordered" evidence="4">
    <location>
        <begin position="312"/>
        <end position="346"/>
    </location>
</feature>
<dbReference type="Gene3D" id="1.10.1580.10">
    <property type="match status" value="1"/>
</dbReference>
<keyword evidence="7" id="KW-1185">Reference proteome</keyword>
<comment type="caution">
    <text evidence="6">The sequence shown here is derived from an EMBL/GenBank/DDBJ whole genome shotgun (WGS) entry which is preliminary data.</text>
</comment>
<proteinExistence type="predicted"/>
<feature type="binding site" evidence="3">
    <location>
        <begin position="138"/>
        <end position="143"/>
    </location>
    <ligand>
        <name>GTP</name>
        <dbReference type="ChEBI" id="CHEBI:37565"/>
    </ligand>
</feature>
<feature type="binding site" evidence="3">
    <location>
        <position position="190"/>
    </location>
    <ligand>
        <name>GTP</name>
        <dbReference type="ChEBI" id="CHEBI:37565"/>
    </ligand>
</feature>
<evidence type="ECO:0000256" key="4">
    <source>
        <dbReference type="SAM" id="MobiDB-lite"/>
    </source>
</evidence>
<keyword evidence="2 3" id="KW-0342">GTP-binding</keyword>
<dbReference type="PANTHER" id="PTHR45782:SF4">
    <property type="entry name" value="MITOCHONDRIAL RIBOSOME-ASSOCIATED GTPASE 1"/>
    <property type="match status" value="1"/>
</dbReference>
<dbReference type="InterPro" id="IPR016478">
    <property type="entry name" value="GTPase_MTG1"/>
</dbReference>
<dbReference type="GO" id="GO:0003924">
    <property type="term" value="F:GTPase activity"/>
    <property type="evidence" value="ECO:0007669"/>
    <property type="project" value="TreeGrafter"/>
</dbReference>
<feature type="domain" description="CP-type G" evidence="5">
    <location>
        <begin position="24"/>
        <end position="194"/>
    </location>
</feature>
<dbReference type="GO" id="GO:0005525">
    <property type="term" value="F:GTP binding"/>
    <property type="evidence" value="ECO:0007669"/>
    <property type="project" value="UniProtKB-KW"/>
</dbReference>
<accession>A0A9W8E543</accession>
<dbReference type="Pfam" id="PF01926">
    <property type="entry name" value="MMR_HSR1"/>
    <property type="match status" value="1"/>
</dbReference>
<dbReference type="InterPro" id="IPR006073">
    <property type="entry name" value="GTP-bd"/>
</dbReference>
<protein>
    <submittedName>
        <fullName evidence="6">Mitochondrial GTPase 1</fullName>
    </submittedName>
</protein>
<evidence type="ECO:0000259" key="5">
    <source>
        <dbReference type="PROSITE" id="PS51721"/>
    </source>
</evidence>
<feature type="compositionally biased region" description="Basic residues" evidence="4">
    <location>
        <begin position="329"/>
        <end position="340"/>
    </location>
</feature>
<dbReference type="SUPFAM" id="SSF52540">
    <property type="entry name" value="P-loop containing nucleoside triphosphate hydrolases"/>
    <property type="match status" value="1"/>
</dbReference>
<evidence type="ECO:0000256" key="2">
    <source>
        <dbReference type="ARBA" id="ARBA00023134"/>
    </source>
</evidence>
<dbReference type="CDD" id="cd01856">
    <property type="entry name" value="YlqF"/>
    <property type="match status" value="1"/>
</dbReference>
<dbReference type="AlphaFoldDB" id="A0A9W8E543"/>
<name>A0A9W8E543_9FUNG</name>
<dbReference type="GO" id="GO:0005739">
    <property type="term" value="C:mitochondrion"/>
    <property type="evidence" value="ECO:0007669"/>
    <property type="project" value="TreeGrafter"/>
</dbReference>
<feature type="compositionally biased region" description="Basic and acidic residues" evidence="4">
    <location>
        <begin position="319"/>
        <end position="328"/>
    </location>
</feature>
<evidence type="ECO:0000256" key="3">
    <source>
        <dbReference type="PIRSR" id="PIRSR006230-1"/>
    </source>
</evidence>
<reference evidence="6" key="1">
    <citation type="submission" date="2022-07" db="EMBL/GenBank/DDBJ databases">
        <title>Phylogenomic reconstructions and comparative analyses of Kickxellomycotina fungi.</title>
        <authorList>
            <person name="Reynolds N.K."/>
            <person name="Stajich J.E."/>
            <person name="Barry K."/>
            <person name="Grigoriev I.V."/>
            <person name="Crous P."/>
            <person name="Smith M.E."/>
        </authorList>
    </citation>
    <scope>NUCLEOTIDE SEQUENCE</scope>
    <source>
        <strain evidence="6">RSA 1196</strain>
    </source>
</reference>
<dbReference type="PIRSF" id="PIRSF006230">
    <property type="entry name" value="MG442"/>
    <property type="match status" value="1"/>
</dbReference>
<dbReference type="Gene3D" id="3.40.50.300">
    <property type="entry name" value="P-loop containing nucleotide triphosphate hydrolases"/>
    <property type="match status" value="1"/>
</dbReference>